<protein>
    <recommendedName>
        <fullName evidence="2">Protein FAM221A</fullName>
    </recommendedName>
</protein>
<dbReference type="AlphaFoldDB" id="T0QYE0"/>
<evidence type="ECO:0000256" key="3">
    <source>
        <dbReference type="SAM" id="MobiDB-lite"/>
    </source>
</evidence>
<sequence length="356" mass="38563">MPQEWYAAHDAASSTSMTRDPSKLALLKRKMAKKEAPVVAGPPPPVPPRRSSSDLVAPVDALVTATLSEAPSSPAKPPLPLPRRRSESTRHDAPASRIPTKRALPVPAPMTSSAAVALVPADVVATGPNELIVADADSEKQLSTADDSVDECTAADTPIPAPSGILSMPSTIACAKSSAAPMSAMPIPADAAPFARKSFQKLVVKWSCNTCTRECIPVREESRCLCGHRLKEHPSSVDDPRVKDAAKFTPFACTMSRCVCKSFFYIVAEGAWILRCRCKHKHIEHDAGRPPFVCKKPKCGCTGFDSPWVCNCAHPWSDHRQTQEIKTFHPLQMDLCDELSKVYRTDLEAEPLSLHT</sequence>
<dbReference type="PANTHER" id="PTHR31214:SF2">
    <property type="entry name" value="PROTEIN FAM221A"/>
    <property type="match status" value="1"/>
</dbReference>
<feature type="compositionally biased region" description="Basic and acidic residues" evidence="3">
    <location>
        <begin position="84"/>
        <end position="94"/>
    </location>
</feature>
<comment type="similarity">
    <text evidence="1">Belongs to the FAM221 family.</text>
</comment>
<dbReference type="VEuPathDB" id="FungiDB:SDRG_03134"/>
<dbReference type="EMBL" id="JH767138">
    <property type="protein sequence ID" value="EQC39706.1"/>
    <property type="molecule type" value="Genomic_DNA"/>
</dbReference>
<proteinExistence type="inferred from homology"/>
<dbReference type="Proteomes" id="UP000030762">
    <property type="component" value="Unassembled WGS sequence"/>
</dbReference>
<dbReference type="GeneID" id="19943861"/>
<organism evidence="4 5">
    <name type="scientific">Saprolegnia diclina (strain VS20)</name>
    <dbReference type="NCBI Taxonomy" id="1156394"/>
    <lineage>
        <taxon>Eukaryota</taxon>
        <taxon>Sar</taxon>
        <taxon>Stramenopiles</taxon>
        <taxon>Oomycota</taxon>
        <taxon>Saprolegniomycetes</taxon>
        <taxon>Saprolegniales</taxon>
        <taxon>Saprolegniaceae</taxon>
        <taxon>Saprolegnia</taxon>
    </lineage>
</organism>
<evidence type="ECO:0000256" key="1">
    <source>
        <dbReference type="ARBA" id="ARBA00011026"/>
    </source>
</evidence>
<evidence type="ECO:0000256" key="2">
    <source>
        <dbReference type="ARBA" id="ARBA00039630"/>
    </source>
</evidence>
<evidence type="ECO:0000313" key="4">
    <source>
        <dbReference type="EMBL" id="EQC39706.1"/>
    </source>
</evidence>
<gene>
    <name evidence="4" type="ORF">SDRG_03134</name>
</gene>
<dbReference type="InParanoid" id="T0QYE0"/>
<feature type="region of interest" description="Disordered" evidence="3">
    <location>
        <begin position="1"/>
        <end position="97"/>
    </location>
</feature>
<name>T0QYE0_SAPDV</name>
<reference evidence="4 5" key="1">
    <citation type="submission" date="2012-04" db="EMBL/GenBank/DDBJ databases">
        <title>The Genome Sequence of Saprolegnia declina VS20.</title>
        <authorList>
            <consortium name="The Broad Institute Genome Sequencing Platform"/>
            <person name="Russ C."/>
            <person name="Nusbaum C."/>
            <person name="Tyler B."/>
            <person name="van West P."/>
            <person name="Dieguez-Uribeondo J."/>
            <person name="de Bruijn I."/>
            <person name="Tripathy S."/>
            <person name="Jiang R."/>
            <person name="Young S.K."/>
            <person name="Zeng Q."/>
            <person name="Gargeya S."/>
            <person name="Fitzgerald M."/>
            <person name="Haas B."/>
            <person name="Abouelleil A."/>
            <person name="Alvarado L."/>
            <person name="Arachchi H.M."/>
            <person name="Berlin A."/>
            <person name="Chapman S.B."/>
            <person name="Goldberg J."/>
            <person name="Griggs A."/>
            <person name="Gujja S."/>
            <person name="Hansen M."/>
            <person name="Howarth C."/>
            <person name="Imamovic A."/>
            <person name="Larimer J."/>
            <person name="McCowen C."/>
            <person name="Montmayeur A."/>
            <person name="Murphy C."/>
            <person name="Neiman D."/>
            <person name="Pearson M."/>
            <person name="Priest M."/>
            <person name="Roberts A."/>
            <person name="Saif S."/>
            <person name="Shea T."/>
            <person name="Sisk P."/>
            <person name="Sykes S."/>
            <person name="Wortman J."/>
            <person name="Nusbaum C."/>
            <person name="Birren B."/>
        </authorList>
    </citation>
    <scope>NUCLEOTIDE SEQUENCE [LARGE SCALE GENOMIC DNA]</scope>
    <source>
        <strain evidence="4 5">VS20</strain>
    </source>
</reference>
<dbReference type="OMA" id="CNCAHPW"/>
<evidence type="ECO:0000313" key="5">
    <source>
        <dbReference type="Proteomes" id="UP000030762"/>
    </source>
</evidence>
<dbReference type="PANTHER" id="PTHR31214">
    <property type="entry name" value="PROTEIN FAM221A-RELATED"/>
    <property type="match status" value="1"/>
</dbReference>
<dbReference type="OrthoDB" id="196393at2759"/>
<dbReference type="Pfam" id="PF14753">
    <property type="entry name" value="FAM221"/>
    <property type="match status" value="1"/>
</dbReference>
<keyword evidence="5" id="KW-1185">Reference proteome</keyword>
<dbReference type="eggNOG" id="ENOG502QR3M">
    <property type="taxonomic scope" value="Eukaryota"/>
</dbReference>
<accession>T0QYE0</accession>
<dbReference type="STRING" id="1156394.T0QYE0"/>
<dbReference type="RefSeq" id="XP_008606978.1">
    <property type="nucleotide sequence ID" value="XM_008608756.1"/>
</dbReference>
<dbReference type="InterPro" id="IPR026755">
    <property type="entry name" value="Fam221a/b"/>
</dbReference>